<reference evidence="3" key="1">
    <citation type="submission" date="2015-01" db="EMBL/GenBank/DDBJ databases">
        <authorList>
            <person name="Durling Mikael"/>
        </authorList>
    </citation>
    <scope>NUCLEOTIDE SEQUENCE</scope>
</reference>
<evidence type="ECO:0000256" key="2">
    <source>
        <dbReference type="SAM" id="Phobius"/>
    </source>
</evidence>
<feature type="transmembrane region" description="Helical" evidence="2">
    <location>
        <begin position="47"/>
        <end position="65"/>
    </location>
</feature>
<name>A0A0B7K7T1_BIOOC</name>
<protein>
    <submittedName>
        <fullName evidence="3">Uncharacterized protein</fullName>
    </submittedName>
</protein>
<dbReference type="PANTHER" id="PTHR31834">
    <property type="entry name" value="INITIATION-SPECIFIC ALPHA-1,6-MANNOSYLTRANSFERASE"/>
    <property type="match status" value="1"/>
</dbReference>
<dbReference type="AlphaFoldDB" id="A0A0B7K7T1"/>
<dbReference type="Pfam" id="PF04488">
    <property type="entry name" value="Gly_transf_sug"/>
    <property type="match status" value="1"/>
</dbReference>
<evidence type="ECO:0000256" key="1">
    <source>
        <dbReference type="ARBA" id="ARBA00009003"/>
    </source>
</evidence>
<dbReference type="InterPro" id="IPR039367">
    <property type="entry name" value="Och1-like"/>
</dbReference>
<accession>A0A0B7K7T1</accession>
<dbReference type="GO" id="GO:0000009">
    <property type="term" value="F:alpha-1,6-mannosyltransferase activity"/>
    <property type="evidence" value="ECO:0007669"/>
    <property type="project" value="InterPro"/>
</dbReference>
<organism evidence="3">
    <name type="scientific">Bionectria ochroleuca</name>
    <name type="common">Gliocladium roseum</name>
    <dbReference type="NCBI Taxonomy" id="29856"/>
    <lineage>
        <taxon>Eukaryota</taxon>
        <taxon>Fungi</taxon>
        <taxon>Dikarya</taxon>
        <taxon>Ascomycota</taxon>
        <taxon>Pezizomycotina</taxon>
        <taxon>Sordariomycetes</taxon>
        <taxon>Hypocreomycetidae</taxon>
        <taxon>Hypocreales</taxon>
        <taxon>Bionectriaceae</taxon>
        <taxon>Clonostachys</taxon>
    </lineage>
</organism>
<proteinExistence type="inferred from homology"/>
<dbReference type="EMBL" id="CDPU01000024">
    <property type="protein sequence ID" value="CEO51622.1"/>
    <property type="molecule type" value="Genomic_DNA"/>
</dbReference>
<sequence length="173" mass="19360">MSQEEQHVSMKHSTATRGRKQLVLAAITTLTLTVAWGLSDITNGNNLASTLAALNYVFWNGILISKRIWLFMLPMPNSLGEPIQLEEDTTSWHAKSPGYQYILVGENGAKRFLQRHHGKQLGITDAYSNIENAEMRSDSLRYLVLNIGGGVHTDTDTFPVKAIDDRVPIEHRD</sequence>
<dbReference type="InterPro" id="IPR007577">
    <property type="entry name" value="GlycoTrfase_DXD_sugar-bd_CS"/>
</dbReference>
<gene>
    <name evidence="3" type="ORF">BN869_000007680_1</name>
</gene>
<keyword evidence="2" id="KW-0812">Transmembrane</keyword>
<dbReference type="PANTHER" id="PTHR31834:SF1">
    <property type="entry name" value="INITIATION-SPECIFIC ALPHA-1,6-MANNOSYLTRANSFERASE"/>
    <property type="match status" value="1"/>
</dbReference>
<dbReference type="GO" id="GO:0006487">
    <property type="term" value="P:protein N-linked glycosylation"/>
    <property type="evidence" value="ECO:0007669"/>
    <property type="project" value="TreeGrafter"/>
</dbReference>
<evidence type="ECO:0000313" key="3">
    <source>
        <dbReference type="EMBL" id="CEO51622.1"/>
    </source>
</evidence>
<comment type="similarity">
    <text evidence="1">Belongs to the glycosyltransferase 32 family.</text>
</comment>
<keyword evidence="2" id="KW-0472">Membrane</keyword>
<dbReference type="Gene3D" id="3.90.550.20">
    <property type="match status" value="1"/>
</dbReference>
<dbReference type="SUPFAM" id="SSF53448">
    <property type="entry name" value="Nucleotide-diphospho-sugar transferases"/>
    <property type="match status" value="1"/>
</dbReference>
<dbReference type="InterPro" id="IPR029044">
    <property type="entry name" value="Nucleotide-diphossugar_trans"/>
</dbReference>
<keyword evidence="2" id="KW-1133">Transmembrane helix</keyword>
<dbReference type="GO" id="GO:0000136">
    <property type="term" value="C:mannan polymerase complex"/>
    <property type="evidence" value="ECO:0007669"/>
    <property type="project" value="TreeGrafter"/>
</dbReference>